<keyword evidence="2" id="KW-0812">Transmembrane</keyword>
<dbReference type="Gene3D" id="2.40.50.100">
    <property type="match status" value="1"/>
</dbReference>
<dbReference type="PRINTS" id="PR01490">
    <property type="entry name" value="RTXTOXIND"/>
</dbReference>
<dbReference type="EMBL" id="LPLU01000063">
    <property type="protein sequence ID" value="KWK77458.1"/>
    <property type="molecule type" value="Genomic_DNA"/>
</dbReference>
<dbReference type="RefSeq" id="WP_060234357.1">
    <property type="nucleotide sequence ID" value="NZ_LPLU01000063.1"/>
</dbReference>
<gene>
    <name evidence="4" type="ORF">WM16_00395</name>
</gene>
<keyword evidence="1" id="KW-0175">Coiled coil</keyword>
<dbReference type="Proteomes" id="UP000065504">
    <property type="component" value="Unassembled WGS sequence"/>
</dbReference>
<dbReference type="InterPro" id="IPR058982">
    <property type="entry name" value="Beta-barrel_AprE"/>
</dbReference>
<reference evidence="4 5" key="1">
    <citation type="submission" date="2015-11" db="EMBL/GenBank/DDBJ databases">
        <title>Expanding the genomic diversity of Burkholderia species for the development of highly accurate diagnostics.</title>
        <authorList>
            <person name="Sahl J."/>
            <person name="Keim P."/>
            <person name="Wagner D."/>
        </authorList>
    </citation>
    <scope>NUCLEOTIDE SEQUENCE [LARGE SCALE GENOMIC DNA]</scope>
    <source>
        <strain evidence="4 5">MSMB782WGS</strain>
    </source>
</reference>
<organism evidence="4 5">
    <name type="scientific">Burkholderia ubonensis</name>
    <dbReference type="NCBI Taxonomy" id="101571"/>
    <lineage>
        <taxon>Bacteria</taxon>
        <taxon>Pseudomonadati</taxon>
        <taxon>Pseudomonadota</taxon>
        <taxon>Betaproteobacteria</taxon>
        <taxon>Burkholderiales</taxon>
        <taxon>Burkholderiaceae</taxon>
        <taxon>Burkholderia</taxon>
        <taxon>Burkholderia cepacia complex</taxon>
    </lineage>
</organism>
<accession>A0A108CME4</accession>
<dbReference type="InterPro" id="IPR050739">
    <property type="entry name" value="MFP"/>
</dbReference>
<dbReference type="PANTHER" id="PTHR30386">
    <property type="entry name" value="MEMBRANE FUSION SUBUNIT OF EMRAB-TOLC MULTIDRUG EFFLUX PUMP"/>
    <property type="match status" value="1"/>
</dbReference>
<dbReference type="AlphaFoldDB" id="A0A108CME4"/>
<evidence type="ECO:0000313" key="5">
    <source>
        <dbReference type="Proteomes" id="UP000065504"/>
    </source>
</evidence>
<dbReference type="Pfam" id="PF26002">
    <property type="entry name" value="Beta-barrel_AprE"/>
    <property type="match status" value="1"/>
</dbReference>
<dbReference type="PANTHER" id="PTHR30386:SF28">
    <property type="entry name" value="EXPORTED PROTEIN"/>
    <property type="match status" value="1"/>
</dbReference>
<keyword evidence="2" id="KW-1133">Transmembrane helix</keyword>
<dbReference type="Gene3D" id="1.10.287.470">
    <property type="entry name" value="Helix hairpin bin"/>
    <property type="match status" value="1"/>
</dbReference>
<dbReference type="SUPFAM" id="SSF111369">
    <property type="entry name" value="HlyD-like secretion proteins"/>
    <property type="match status" value="1"/>
</dbReference>
<evidence type="ECO:0000256" key="2">
    <source>
        <dbReference type="SAM" id="Phobius"/>
    </source>
</evidence>
<feature type="domain" description="AprE-like beta-barrel" evidence="3">
    <location>
        <begin position="305"/>
        <end position="399"/>
    </location>
</feature>
<comment type="caution">
    <text evidence="4">The sequence shown here is derived from an EMBL/GenBank/DDBJ whole genome shotgun (WGS) entry which is preliminary data.</text>
</comment>
<evidence type="ECO:0000259" key="3">
    <source>
        <dbReference type="Pfam" id="PF26002"/>
    </source>
</evidence>
<proteinExistence type="predicted"/>
<name>A0A108CME4_9BURK</name>
<sequence length="420" mass="46122">MAPLFRPEAHQGSSPRTLGDIVLVRPVSLTLLTVSAVCMVMSVILFFVFGAYTRRATVDGVIMPDSGLVKVYAQQSGILNKRDVVEGQRVTRGQALYTLSTDLQSSVEGLTQAALIAQAHQSKTSLQQEMDKTRLLHRDEYNTLRTKIDSLRVTLGRIDEQLAAQRIRTSIAADGTKRYRSLLAQDYISVDQAQQREADLLDQQSKLSGLERERASTQQLLAEVNNEYSGLALKHQNQLAQINRNVIEVNQSLIEKEAKRQILVVAPESGVATAVIAEVGQAADTSRPLASIVPDGARWQAHLFVPSAAVGFVHVGDPVLIRYQAYPYQKFGQYPATVVSIARTALSAAELATSGAPISFQGGESAFYRITVALQSQHVTAYGKPEPLHAGMALQADILQERRRLYEWVLEPLYSLTGKL</sequence>
<feature type="transmembrane region" description="Helical" evidence="2">
    <location>
        <begin position="27"/>
        <end position="49"/>
    </location>
</feature>
<dbReference type="GO" id="GO:0055085">
    <property type="term" value="P:transmembrane transport"/>
    <property type="evidence" value="ECO:0007669"/>
    <property type="project" value="InterPro"/>
</dbReference>
<keyword evidence="2" id="KW-0472">Membrane</keyword>
<dbReference type="Gene3D" id="2.40.30.170">
    <property type="match status" value="1"/>
</dbReference>
<protein>
    <submittedName>
        <fullName evidence="4">MFP transporter</fullName>
    </submittedName>
</protein>
<evidence type="ECO:0000256" key="1">
    <source>
        <dbReference type="SAM" id="Coils"/>
    </source>
</evidence>
<feature type="coiled-coil region" evidence="1">
    <location>
        <begin position="193"/>
        <end position="227"/>
    </location>
</feature>
<evidence type="ECO:0000313" key="4">
    <source>
        <dbReference type="EMBL" id="KWK77458.1"/>
    </source>
</evidence>